<dbReference type="InterPro" id="IPR036005">
    <property type="entry name" value="Creatinase/aminopeptidase-like"/>
</dbReference>
<comment type="cofactor">
    <cofactor evidence="6">
        <name>Co(2+)</name>
        <dbReference type="ChEBI" id="CHEBI:48828"/>
    </cofactor>
    <cofactor evidence="6">
        <name>Zn(2+)</name>
        <dbReference type="ChEBI" id="CHEBI:29105"/>
    </cofactor>
    <cofactor evidence="6">
        <name>Mn(2+)</name>
        <dbReference type="ChEBI" id="CHEBI:29035"/>
    </cofactor>
    <cofactor evidence="6">
        <name>Fe(2+)</name>
        <dbReference type="ChEBI" id="CHEBI:29033"/>
    </cofactor>
    <text evidence="6">Binds 2 divalent metal cations per subunit. Has a high-affinity and a low affinity metal-binding site. The true nature of the physiological cofactor is under debate. The enzyme is active with cobalt, zinc, manganese or divalent iron ions. Most likely, methionine aminopeptidases function as mononuclear Fe(2+)-metalloproteases under physiological conditions, and the catalytically relevant metal-binding site has been assigned to the histidine-containing high-affinity site.</text>
</comment>
<evidence type="ECO:0000256" key="2">
    <source>
        <dbReference type="ARBA" id="ARBA00022438"/>
    </source>
</evidence>
<dbReference type="GO" id="GO:0046872">
    <property type="term" value="F:metal ion binding"/>
    <property type="evidence" value="ECO:0007669"/>
    <property type="project" value="UniProtKB-UniRule"/>
</dbReference>
<evidence type="ECO:0000256" key="4">
    <source>
        <dbReference type="ARBA" id="ARBA00022723"/>
    </source>
</evidence>
<comment type="function">
    <text evidence="1 6">Removes the N-terminal methionine from nascent proteins. The N-terminal methionine is often cleaved when the second residue in the primary sequence is small and uncharged (Met-Ala-, Cys, Gly, Pro, Ser, Thr, or Val). Requires deformylation of the N(alpha)-formylated initiator methionine before it can be hydrolyzed.</text>
</comment>
<feature type="binding site" evidence="6">
    <location>
        <position position="249"/>
    </location>
    <ligand>
        <name>a divalent metal cation</name>
        <dbReference type="ChEBI" id="CHEBI:60240"/>
        <label>1</label>
    </ligand>
</feature>
<feature type="binding site" evidence="6">
    <location>
        <position position="218"/>
    </location>
    <ligand>
        <name>a divalent metal cation</name>
        <dbReference type="ChEBI" id="CHEBI:60240"/>
        <label>2</label>
        <note>catalytic</note>
    </ligand>
</feature>
<dbReference type="Pfam" id="PF00557">
    <property type="entry name" value="Peptidase_M24"/>
    <property type="match status" value="1"/>
</dbReference>
<evidence type="ECO:0000313" key="10">
    <source>
        <dbReference type="Proteomes" id="UP000006860"/>
    </source>
</evidence>
<evidence type="ECO:0000256" key="1">
    <source>
        <dbReference type="ARBA" id="ARBA00002521"/>
    </source>
</evidence>
<feature type="domain" description="Peptidase M24" evidence="8">
    <location>
        <begin position="29"/>
        <end position="256"/>
    </location>
</feature>
<accession>F0SMS3</accession>
<keyword evidence="10" id="KW-1185">Reference proteome</keyword>
<dbReference type="eggNOG" id="COG0024">
    <property type="taxonomic scope" value="Bacteria"/>
</dbReference>
<keyword evidence="3 6" id="KW-0645">Protease</keyword>
<evidence type="ECO:0000256" key="6">
    <source>
        <dbReference type="HAMAP-Rule" id="MF_01974"/>
    </source>
</evidence>
<comment type="subunit">
    <text evidence="6">Monomer.</text>
</comment>
<dbReference type="GO" id="GO:0006508">
    <property type="term" value="P:proteolysis"/>
    <property type="evidence" value="ECO:0007669"/>
    <property type="project" value="UniProtKB-KW"/>
</dbReference>
<sequence>MKLTRIRDAVLPRQRYGYPLYGSEELTFLRAAAQFNSQLMDELRQHIKPGITTGQLNDIAHQYTLDHGHTPACLGYKGFPKSICTSINDVVCHGIPDETELAEGDIVNVDITSIVDGWYGDQSETFLIGDVSDEARKVTQVAFDALHVGIHAAKPFCTVYDIAKAITMFAEARGLSVVRNYQGHGIGREFHQQPGVPHYPHAPTRKSIIAPGCCFTIEPMINVGVPETFIEGDGWTVRTCDASLSAQFEHQIYMTEDGPEILTQTENGPREGHEF</sequence>
<feature type="binding site" evidence="6">
    <location>
        <position position="110"/>
    </location>
    <ligand>
        <name>a divalent metal cation</name>
        <dbReference type="ChEBI" id="CHEBI:60240"/>
        <label>1</label>
    </ligand>
</feature>
<dbReference type="CDD" id="cd01086">
    <property type="entry name" value="MetAP1"/>
    <property type="match status" value="1"/>
</dbReference>
<dbReference type="GO" id="GO:0070006">
    <property type="term" value="F:metalloaminopeptidase activity"/>
    <property type="evidence" value="ECO:0007669"/>
    <property type="project" value="UniProtKB-UniRule"/>
</dbReference>
<comment type="similarity">
    <text evidence="6">Belongs to the peptidase M24A family. Methionine aminopeptidase type 1 subfamily.</text>
</comment>
<evidence type="ECO:0000259" key="8">
    <source>
        <dbReference type="Pfam" id="PF00557"/>
    </source>
</evidence>
<dbReference type="EMBL" id="CP002546">
    <property type="protein sequence ID" value="ADY58892.1"/>
    <property type="molecule type" value="Genomic_DNA"/>
</dbReference>
<dbReference type="GO" id="GO:0005829">
    <property type="term" value="C:cytosol"/>
    <property type="evidence" value="ECO:0007669"/>
    <property type="project" value="TreeGrafter"/>
</dbReference>
<keyword evidence="4 6" id="KW-0479">Metal-binding</keyword>
<dbReference type="GO" id="GO:0004239">
    <property type="term" value="F:initiator methionyl aminopeptidase activity"/>
    <property type="evidence" value="ECO:0007669"/>
    <property type="project" value="UniProtKB-UniRule"/>
</dbReference>
<evidence type="ECO:0000256" key="5">
    <source>
        <dbReference type="ARBA" id="ARBA00022801"/>
    </source>
</evidence>
<dbReference type="STRING" id="756272.Plabr_1280"/>
<protein>
    <recommendedName>
        <fullName evidence="6 7">Methionine aminopeptidase</fullName>
        <shortName evidence="6">MAP</shortName>
        <shortName evidence="6">MetAP</shortName>
        <ecNumber evidence="6 7">3.4.11.18</ecNumber>
    </recommendedName>
    <alternativeName>
        <fullName evidence="6">Peptidase M</fullName>
    </alternativeName>
</protein>
<dbReference type="PANTHER" id="PTHR43330:SF27">
    <property type="entry name" value="METHIONINE AMINOPEPTIDASE"/>
    <property type="match status" value="1"/>
</dbReference>
<dbReference type="Gene3D" id="3.90.230.10">
    <property type="entry name" value="Creatinase/methionine aminopeptidase superfamily"/>
    <property type="match status" value="1"/>
</dbReference>
<comment type="catalytic activity">
    <reaction evidence="6 7">
        <text>Release of N-terminal amino acids, preferentially methionine, from peptides and arylamides.</text>
        <dbReference type="EC" id="3.4.11.18"/>
    </reaction>
</comment>
<reference evidence="10" key="1">
    <citation type="submission" date="2011-02" db="EMBL/GenBank/DDBJ databases">
        <title>The complete genome of Planctomyces brasiliensis DSM 5305.</title>
        <authorList>
            <person name="Lucas S."/>
            <person name="Copeland A."/>
            <person name="Lapidus A."/>
            <person name="Bruce D."/>
            <person name="Goodwin L."/>
            <person name="Pitluck S."/>
            <person name="Kyrpides N."/>
            <person name="Mavromatis K."/>
            <person name="Pagani I."/>
            <person name="Ivanova N."/>
            <person name="Ovchinnikova G."/>
            <person name="Lu M."/>
            <person name="Detter J.C."/>
            <person name="Han C."/>
            <person name="Land M."/>
            <person name="Hauser L."/>
            <person name="Markowitz V."/>
            <person name="Cheng J.-F."/>
            <person name="Hugenholtz P."/>
            <person name="Woyke T."/>
            <person name="Wu D."/>
            <person name="Tindall B."/>
            <person name="Pomrenke H.G."/>
            <person name="Brambilla E."/>
            <person name="Klenk H.-P."/>
            <person name="Eisen J.A."/>
        </authorList>
    </citation>
    <scope>NUCLEOTIDE SEQUENCE [LARGE SCALE GENOMIC DNA]</scope>
    <source>
        <strain evidence="10">ATCC 49424 / DSM 5305 / JCM 21570 / NBRC 103401 / IFAM 1448</strain>
    </source>
</reference>
<gene>
    <name evidence="6" type="primary">map</name>
    <name evidence="9" type="ordered locus">Plabr_1280</name>
</gene>
<keyword evidence="2 6" id="KW-0031">Aminopeptidase</keyword>
<feature type="binding site" evidence="6">
    <location>
        <position position="121"/>
    </location>
    <ligand>
        <name>a divalent metal cation</name>
        <dbReference type="ChEBI" id="CHEBI:60240"/>
        <label>2</label>
        <note>catalytic</note>
    </ligand>
</feature>
<evidence type="ECO:0000256" key="7">
    <source>
        <dbReference type="RuleBase" id="RU003653"/>
    </source>
</evidence>
<feature type="binding site" evidence="6">
    <location>
        <position position="184"/>
    </location>
    <ligand>
        <name>a divalent metal cation</name>
        <dbReference type="ChEBI" id="CHEBI:60240"/>
        <label>2</label>
        <note>catalytic</note>
    </ligand>
</feature>
<dbReference type="InterPro" id="IPR001714">
    <property type="entry name" value="Pept_M24_MAP"/>
</dbReference>
<dbReference type="HAMAP" id="MF_01974">
    <property type="entry name" value="MetAP_1"/>
    <property type="match status" value="1"/>
</dbReference>
<dbReference type="EC" id="3.4.11.18" evidence="6 7"/>
<name>F0SMS3_RUBBR</name>
<dbReference type="InterPro" id="IPR002467">
    <property type="entry name" value="Pept_M24A_MAP1"/>
</dbReference>
<organism evidence="9 10">
    <name type="scientific">Rubinisphaera brasiliensis (strain ATCC 49424 / DSM 5305 / JCM 21570 / IAM 15109 / NBRC 103401 / IFAM 1448)</name>
    <name type="common">Planctomyces brasiliensis</name>
    <dbReference type="NCBI Taxonomy" id="756272"/>
    <lineage>
        <taxon>Bacteria</taxon>
        <taxon>Pseudomonadati</taxon>
        <taxon>Planctomycetota</taxon>
        <taxon>Planctomycetia</taxon>
        <taxon>Planctomycetales</taxon>
        <taxon>Planctomycetaceae</taxon>
        <taxon>Rubinisphaera</taxon>
    </lineage>
</organism>
<proteinExistence type="inferred from homology"/>
<feature type="binding site" evidence="6">
    <location>
        <position position="93"/>
    </location>
    <ligand>
        <name>substrate</name>
    </ligand>
</feature>
<feature type="binding site" evidence="6">
    <location>
        <position position="191"/>
    </location>
    <ligand>
        <name>substrate</name>
    </ligand>
</feature>
<dbReference type="HOGENOM" id="CLU_015857_0_0_0"/>
<dbReference type="PROSITE" id="PS00680">
    <property type="entry name" value="MAP_1"/>
    <property type="match status" value="1"/>
</dbReference>
<dbReference type="InterPro" id="IPR000994">
    <property type="entry name" value="Pept_M24"/>
</dbReference>
<feature type="binding site" evidence="6">
    <location>
        <position position="249"/>
    </location>
    <ligand>
        <name>a divalent metal cation</name>
        <dbReference type="ChEBI" id="CHEBI:60240"/>
        <label>2</label>
        <note>catalytic</note>
    </ligand>
</feature>
<dbReference type="KEGG" id="pbs:Plabr_1280"/>
<feature type="binding site" evidence="6">
    <location>
        <position position="121"/>
    </location>
    <ligand>
        <name>a divalent metal cation</name>
        <dbReference type="ChEBI" id="CHEBI:60240"/>
        <label>1</label>
    </ligand>
</feature>
<dbReference type="NCBIfam" id="TIGR00500">
    <property type="entry name" value="met_pdase_I"/>
    <property type="match status" value="1"/>
</dbReference>
<dbReference type="AlphaFoldDB" id="F0SMS3"/>
<evidence type="ECO:0000256" key="3">
    <source>
        <dbReference type="ARBA" id="ARBA00022670"/>
    </source>
</evidence>
<evidence type="ECO:0000313" key="9">
    <source>
        <dbReference type="EMBL" id="ADY58892.1"/>
    </source>
</evidence>
<dbReference type="PRINTS" id="PR00599">
    <property type="entry name" value="MAPEPTIDASE"/>
</dbReference>
<dbReference type="PANTHER" id="PTHR43330">
    <property type="entry name" value="METHIONINE AMINOPEPTIDASE"/>
    <property type="match status" value="1"/>
</dbReference>
<dbReference type="SUPFAM" id="SSF55920">
    <property type="entry name" value="Creatinase/aminopeptidase"/>
    <property type="match status" value="1"/>
</dbReference>
<keyword evidence="5 6" id="KW-0378">Hydrolase</keyword>
<dbReference type="RefSeq" id="WP_013627624.1">
    <property type="nucleotide sequence ID" value="NC_015174.1"/>
</dbReference>
<dbReference type="Proteomes" id="UP000006860">
    <property type="component" value="Chromosome"/>
</dbReference>